<evidence type="ECO:0000313" key="2">
    <source>
        <dbReference type="Proteomes" id="UP000278475"/>
    </source>
</evidence>
<evidence type="ECO:0000313" key="1">
    <source>
        <dbReference type="EMBL" id="RLE47716.1"/>
    </source>
</evidence>
<gene>
    <name evidence="1" type="ORF">DRJ31_08440</name>
</gene>
<accession>A0A497ELE0</accession>
<name>A0A497ELE0_9CREN</name>
<dbReference type="InterPro" id="IPR009003">
    <property type="entry name" value="Peptidase_S1_PA"/>
</dbReference>
<dbReference type="SUPFAM" id="SSF50494">
    <property type="entry name" value="Trypsin-like serine proteases"/>
    <property type="match status" value="1"/>
</dbReference>
<organism evidence="1 2">
    <name type="scientific">Thermoproteota archaeon</name>
    <dbReference type="NCBI Taxonomy" id="2056631"/>
    <lineage>
        <taxon>Archaea</taxon>
        <taxon>Thermoproteota</taxon>
    </lineage>
</organism>
<dbReference type="AlphaFoldDB" id="A0A497ELE0"/>
<dbReference type="Gene3D" id="2.40.10.10">
    <property type="entry name" value="Trypsin-like serine proteases"/>
    <property type="match status" value="1"/>
</dbReference>
<dbReference type="EMBL" id="QMQV01000110">
    <property type="protein sequence ID" value="RLE47716.1"/>
    <property type="molecule type" value="Genomic_DNA"/>
</dbReference>
<reference evidence="1 2" key="1">
    <citation type="submission" date="2018-06" db="EMBL/GenBank/DDBJ databases">
        <title>Extensive metabolic versatility and redundancy in microbially diverse, dynamic hydrothermal sediments.</title>
        <authorList>
            <person name="Dombrowski N."/>
            <person name="Teske A."/>
            <person name="Baker B.J."/>
        </authorList>
    </citation>
    <scope>NUCLEOTIDE SEQUENCE [LARGE SCALE GENOMIC DNA]</scope>
    <source>
        <strain evidence="1">B66_G16</strain>
    </source>
</reference>
<protein>
    <recommendedName>
        <fullName evidence="3">Peptidase S1 domain-containing protein</fullName>
    </recommendedName>
</protein>
<proteinExistence type="predicted"/>
<dbReference type="Proteomes" id="UP000278475">
    <property type="component" value="Unassembled WGS sequence"/>
</dbReference>
<comment type="caution">
    <text evidence="1">The sequence shown here is derived from an EMBL/GenBank/DDBJ whole genome shotgun (WGS) entry which is preliminary data.</text>
</comment>
<evidence type="ECO:0008006" key="3">
    <source>
        <dbReference type="Google" id="ProtNLM"/>
    </source>
</evidence>
<dbReference type="InterPro" id="IPR043504">
    <property type="entry name" value="Peptidase_S1_PA_chymotrypsin"/>
</dbReference>
<sequence>MAFSRTDRVSKLAGGISIGSEEITAGTLTGRFIDKTDGQIVLVSNWHVFEGKPGETKILQPGPYDGGSAPNDMVGILKRYVELDRRKKMPWWKRIICALFGWFLEEWCLGSKEPNHLDAACAEYVPATEDRSLLPGIYLDDGTRIVPQETVSGDGLDGKKVWKSGRTTGVTVGKVEVGSAKVKVWYGDRWVLFEDVVLVRGECKGGDSGSPVFLMIGDEPSENDKLCGILFAGSPGFFVFCKYKYLEDELKVSWAP</sequence>